<comment type="similarity">
    <text evidence="2">Belongs to the peptidase S54 family.</text>
</comment>
<proteinExistence type="inferred from homology"/>
<keyword evidence="6 7" id="KW-0472">Membrane</keyword>
<dbReference type="STRING" id="550983.A4R26_09785"/>
<sequence length="229" mass="25721">MADLRMRGFQSIPPVIKNLVIANALFFVAELTFGNPFINTLALHYYQSPEFGVWQFLTHMFLHSSFWHIAINMLILWMFGSTLEDIWGGKRFLIFYLLCGLGAAVVLLGAYTVEINLLMNRVNERSITEGEYYARAARILHSTAVGASGAINGVMVAFAYLFPNSPVYLYFVFPIKVKYLVIGYFLLDLFGGINPTQGDNVAHFAHVGGAIVGLILVITMNKSNRRTFY</sequence>
<reference evidence="10" key="1">
    <citation type="submission" date="2016-04" db="EMBL/GenBank/DDBJ databases">
        <authorList>
            <person name="Chen L."/>
            <person name="Zhuang W."/>
            <person name="Wang G."/>
        </authorList>
    </citation>
    <scope>NUCLEOTIDE SEQUENCE [LARGE SCALE GENOMIC DNA]</scope>
    <source>
        <strain evidence="10">208</strain>
    </source>
</reference>
<feature type="domain" description="Peptidase S54 rhomboid" evidence="8">
    <location>
        <begin position="52"/>
        <end position="220"/>
    </location>
</feature>
<evidence type="ECO:0000313" key="9">
    <source>
        <dbReference type="EMBL" id="OQP45767.1"/>
    </source>
</evidence>
<dbReference type="SUPFAM" id="SSF144091">
    <property type="entry name" value="Rhomboid-like"/>
    <property type="match status" value="1"/>
</dbReference>
<dbReference type="OrthoDB" id="9807874at2"/>
<dbReference type="Pfam" id="PF01694">
    <property type="entry name" value="Rhomboid"/>
    <property type="match status" value="1"/>
</dbReference>
<dbReference type="EMBL" id="LWBP01000254">
    <property type="protein sequence ID" value="OQP45767.1"/>
    <property type="molecule type" value="Genomic_DNA"/>
</dbReference>
<feature type="transmembrane region" description="Helical" evidence="7">
    <location>
        <begin position="66"/>
        <end position="83"/>
    </location>
</feature>
<dbReference type="InterPro" id="IPR050925">
    <property type="entry name" value="Rhomboid_protease_S54"/>
</dbReference>
<evidence type="ECO:0000259" key="8">
    <source>
        <dbReference type="Pfam" id="PF01694"/>
    </source>
</evidence>
<feature type="transmembrane region" description="Helical" evidence="7">
    <location>
        <begin position="202"/>
        <end position="220"/>
    </location>
</feature>
<dbReference type="GO" id="GO:0004252">
    <property type="term" value="F:serine-type endopeptidase activity"/>
    <property type="evidence" value="ECO:0007669"/>
    <property type="project" value="InterPro"/>
</dbReference>
<feature type="transmembrane region" description="Helical" evidence="7">
    <location>
        <begin position="20"/>
        <end position="46"/>
    </location>
</feature>
<dbReference type="PANTHER" id="PTHR43731:SF14">
    <property type="entry name" value="PRESENILIN-ASSOCIATED RHOMBOID-LIKE PROTEIN, MITOCHONDRIAL"/>
    <property type="match status" value="1"/>
</dbReference>
<keyword evidence="5 7" id="KW-1133">Transmembrane helix</keyword>
<organism evidence="9 10">
    <name type="scientific">Niastella populi</name>
    <dbReference type="NCBI Taxonomy" id="550983"/>
    <lineage>
        <taxon>Bacteria</taxon>
        <taxon>Pseudomonadati</taxon>
        <taxon>Bacteroidota</taxon>
        <taxon>Chitinophagia</taxon>
        <taxon>Chitinophagales</taxon>
        <taxon>Chitinophagaceae</taxon>
        <taxon>Niastella</taxon>
    </lineage>
</organism>
<comment type="caution">
    <text evidence="9">The sequence shown here is derived from an EMBL/GenBank/DDBJ whole genome shotgun (WGS) entry which is preliminary data.</text>
</comment>
<evidence type="ECO:0000256" key="5">
    <source>
        <dbReference type="ARBA" id="ARBA00022989"/>
    </source>
</evidence>
<name>A0A1V9EI05_9BACT</name>
<dbReference type="RefSeq" id="WP_081171529.1">
    <property type="nucleotide sequence ID" value="NZ_LWBP01000254.1"/>
</dbReference>
<dbReference type="AlphaFoldDB" id="A0A1V9EI05"/>
<feature type="transmembrane region" description="Helical" evidence="7">
    <location>
        <begin position="139"/>
        <end position="161"/>
    </location>
</feature>
<evidence type="ECO:0000313" key="10">
    <source>
        <dbReference type="Proteomes" id="UP000192276"/>
    </source>
</evidence>
<evidence type="ECO:0000256" key="1">
    <source>
        <dbReference type="ARBA" id="ARBA00004141"/>
    </source>
</evidence>
<dbReference type="Gene3D" id="1.20.1540.10">
    <property type="entry name" value="Rhomboid-like"/>
    <property type="match status" value="1"/>
</dbReference>
<dbReference type="SMART" id="SM01160">
    <property type="entry name" value="DUF1751"/>
    <property type="match status" value="1"/>
</dbReference>
<protein>
    <recommendedName>
        <fullName evidence="8">Peptidase S54 rhomboid domain-containing protein</fullName>
    </recommendedName>
</protein>
<evidence type="ECO:0000256" key="2">
    <source>
        <dbReference type="ARBA" id="ARBA00009045"/>
    </source>
</evidence>
<dbReference type="InterPro" id="IPR022764">
    <property type="entry name" value="Peptidase_S54_rhomboid_dom"/>
</dbReference>
<accession>A0A1V9EI05</accession>
<gene>
    <name evidence="9" type="ORF">A4R26_09785</name>
</gene>
<dbReference type="GO" id="GO:0016020">
    <property type="term" value="C:membrane"/>
    <property type="evidence" value="ECO:0007669"/>
    <property type="project" value="UniProtKB-SubCell"/>
</dbReference>
<keyword evidence="10" id="KW-1185">Reference proteome</keyword>
<comment type="subcellular location">
    <subcellularLocation>
        <location evidence="1">Membrane</location>
        <topology evidence="1">Multi-pass membrane protein</topology>
    </subcellularLocation>
</comment>
<evidence type="ECO:0000256" key="4">
    <source>
        <dbReference type="ARBA" id="ARBA00022801"/>
    </source>
</evidence>
<evidence type="ECO:0000256" key="3">
    <source>
        <dbReference type="ARBA" id="ARBA00022692"/>
    </source>
</evidence>
<keyword evidence="4" id="KW-0378">Hydrolase</keyword>
<evidence type="ECO:0000256" key="7">
    <source>
        <dbReference type="SAM" id="Phobius"/>
    </source>
</evidence>
<feature type="transmembrane region" description="Helical" evidence="7">
    <location>
        <begin position="95"/>
        <end position="119"/>
    </location>
</feature>
<dbReference type="PANTHER" id="PTHR43731">
    <property type="entry name" value="RHOMBOID PROTEASE"/>
    <property type="match status" value="1"/>
</dbReference>
<dbReference type="InterPro" id="IPR035952">
    <property type="entry name" value="Rhomboid-like_sf"/>
</dbReference>
<evidence type="ECO:0000256" key="6">
    <source>
        <dbReference type="ARBA" id="ARBA00023136"/>
    </source>
</evidence>
<feature type="transmembrane region" description="Helical" evidence="7">
    <location>
        <begin position="168"/>
        <end position="187"/>
    </location>
</feature>
<dbReference type="Proteomes" id="UP000192276">
    <property type="component" value="Unassembled WGS sequence"/>
</dbReference>
<keyword evidence="3 7" id="KW-0812">Transmembrane</keyword>